<dbReference type="KEGG" id="ppla:BBI15_03575"/>
<sequence>MTNQKYKKKSGSKTGWLTKEIMKDLSDSYMEPYRHVQKLKSDELDPSTIRIFHHVEKYQRFYRIIFSKYVPMAYYYLLFDQVNQLLNQDIDQKHQSYNTNMFSAYQANAILGMIIEWHRQDFQQTAAEMNELLVEILNSHDHQ</sequence>
<dbReference type="Gene3D" id="1.10.357.10">
    <property type="entry name" value="Tetracycline Repressor, domain 2"/>
    <property type="match status" value="1"/>
</dbReference>
<accession>A0A1C7E7C3</accession>
<organism evidence="2 3">
    <name type="scientific">Planococcus plakortidis</name>
    <dbReference type="NCBI Taxonomy" id="1038856"/>
    <lineage>
        <taxon>Bacteria</taxon>
        <taxon>Bacillati</taxon>
        <taxon>Bacillota</taxon>
        <taxon>Bacilli</taxon>
        <taxon>Bacillales</taxon>
        <taxon>Caryophanaceae</taxon>
        <taxon>Planococcus</taxon>
    </lineage>
</organism>
<evidence type="ECO:0000313" key="3">
    <source>
        <dbReference type="Proteomes" id="UP000092650"/>
    </source>
</evidence>
<feature type="domain" description="Transcriptional regulator TetR C-terminal Firmicutes type" evidence="1">
    <location>
        <begin position="42"/>
        <end position="138"/>
    </location>
</feature>
<proteinExistence type="predicted"/>
<dbReference type="EMBL" id="CP016539">
    <property type="protein sequence ID" value="ANU19352.1"/>
    <property type="molecule type" value="Genomic_DNA"/>
</dbReference>
<dbReference type="AlphaFoldDB" id="A0A1C7E7C3"/>
<dbReference type="OrthoDB" id="9810250at2"/>
<dbReference type="RefSeq" id="WP_068869103.1">
    <property type="nucleotide sequence ID" value="NZ_CP016539.2"/>
</dbReference>
<name>A0A1C7E7C3_9BACL</name>
<evidence type="ECO:0000259" key="1">
    <source>
        <dbReference type="Pfam" id="PF14278"/>
    </source>
</evidence>
<protein>
    <recommendedName>
        <fullName evidence="1">Transcriptional regulator TetR C-terminal Firmicutes type domain-containing protein</fullName>
    </recommendedName>
</protein>
<gene>
    <name evidence="2" type="ORF">BBI15_03575</name>
</gene>
<dbReference type="STRING" id="1038856.BBI15_03575"/>
<reference evidence="2" key="1">
    <citation type="submission" date="2016-10" db="EMBL/GenBank/DDBJ databases">
        <authorList>
            <person name="See-Too W.S."/>
        </authorList>
    </citation>
    <scope>NUCLEOTIDE SEQUENCE [LARGE SCALE GENOMIC DNA]</scope>
    <source>
        <strain evidence="2">DSM 23997</strain>
    </source>
</reference>
<keyword evidence="3" id="KW-1185">Reference proteome</keyword>
<evidence type="ECO:0000313" key="2">
    <source>
        <dbReference type="EMBL" id="ANU19352.1"/>
    </source>
</evidence>
<dbReference type="InterPro" id="IPR039532">
    <property type="entry name" value="TetR_C_Firmicutes"/>
</dbReference>
<dbReference type="Proteomes" id="UP000092650">
    <property type="component" value="Chromosome"/>
</dbReference>
<dbReference type="Pfam" id="PF14278">
    <property type="entry name" value="TetR_C_8"/>
    <property type="match status" value="1"/>
</dbReference>